<evidence type="ECO:0000313" key="3">
    <source>
        <dbReference type="EMBL" id="QND71316.1"/>
    </source>
</evidence>
<dbReference type="KEGG" id="trb:HB776_08735"/>
<reference evidence="4" key="1">
    <citation type="journal article" date="2020" name="Mol. Plant Microbe">
        <title>Rhizobial microsymbionts of the narrowly endemic Oxytropis species growing in Kamchatka are characterized by significant genetic diversity and possess a set of genes that are associated with T3SS and T6SS secretion systems and can affect the development of symbiosis.</title>
        <authorList>
            <person name="Safronova V."/>
            <person name="Guro P."/>
            <person name="Sazanova A."/>
            <person name="Kuznetsova I."/>
            <person name="Belimov A."/>
            <person name="Yakubov V."/>
            <person name="Chirak E."/>
            <person name="Afonin A."/>
            <person name="Gogolev Y."/>
            <person name="Andronov E."/>
            <person name="Tikhonovich I."/>
        </authorList>
    </citation>
    <scope>NUCLEOTIDE SEQUENCE [LARGE SCALE GENOMIC DNA]</scope>
    <source>
        <strain evidence="4">581</strain>
    </source>
</reference>
<dbReference type="AlphaFoldDB" id="A0A7G6TX34"/>
<feature type="compositionally biased region" description="Low complexity" evidence="1">
    <location>
        <begin position="25"/>
        <end position="46"/>
    </location>
</feature>
<accession>A0A7G6TX34</accession>
<protein>
    <submittedName>
        <fullName evidence="3">Uncharacterized protein</fullName>
    </submittedName>
</protein>
<gene>
    <name evidence="3" type="ORF">HB776_08735</name>
</gene>
<organism evidence="3 4">
    <name type="scientific">Tardiphaga robiniae</name>
    <dbReference type="NCBI Taxonomy" id="943830"/>
    <lineage>
        <taxon>Bacteria</taxon>
        <taxon>Pseudomonadati</taxon>
        <taxon>Pseudomonadota</taxon>
        <taxon>Alphaproteobacteria</taxon>
        <taxon>Hyphomicrobiales</taxon>
        <taxon>Nitrobacteraceae</taxon>
        <taxon>Tardiphaga</taxon>
    </lineage>
</organism>
<name>A0A7G6TX34_9BRAD</name>
<dbReference type="EMBL" id="CP050292">
    <property type="protein sequence ID" value="QND71316.1"/>
    <property type="molecule type" value="Genomic_DNA"/>
</dbReference>
<evidence type="ECO:0000313" key="4">
    <source>
        <dbReference type="Proteomes" id="UP000515291"/>
    </source>
</evidence>
<keyword evidence="2" id="KW-0732">Signal</keyword>
<feature type="signal peptide" evidence="2">
    <location>
        <begin position="1"/>
        <end position="18"/>
    </location>
</feature>
<evidence type="ECO:0000256" key="2">
    <source>
        <dbReference type="SAM" id="SignalP"/>
    </source>
</evidence>
<feature type="chain" id="PRO_5028863154" evidence="2">
    <location>
        <begin position="19"/>
        <end position="203"/>
    </location>
</feature>
<dbReference type="RefSeq" id="WP_184516901.1">
    <property type="nucleotide sequence ID" value="NZ_CP050292.1"/>
</dbReference>
<proteinExistence type="predicted"/>
<sequence>MKSLVLAAALLLPTMALAQDAAPATAPKPPVAAAKPKRAPVAAKPAQTTPEVLDINQIIGIRQVDPATYEVDARLQSGSEVHLRMNAFVMQRSRDAARHLRQIVSLRYPSHARRNKSTSGRLGVRSRSGVMRYHMSRSPVDKGYAANHRHDCPDMCYVTIHQVRSQSGEQLLKPAPATGNQRQEARFRNFAFLVAWRFEDGIF</sequence>
<evidence type="ECO:0000256" key="1">
    <source>
        <dbReference type="SAM" id="MobiDB-lite"/>
    </source>
</evidence>
<dbReference type="Proteomes" id="UP000515291">
    <property type="component" value="Chromosome"/>
</dbReference>
<feature type="region of interest" description="Disordered" evidence="1">
    <location>
        <begin position="25"/>
        <end position="47"/>
    </location>
</feature>